<name>A0ABD1HAX1_SALDI</name>
<protein>
    <submittedName>
        <fullName evidence="2">Uncharacterized protein</fullName>
    </submittedName>
</protein>
<comment type="caution">
    <text evidence="2">The sequence shown here is derived from an EMBL/GenBank/DDBJ whole genome shotgun (WGS) entry which is preliminary data.</text>
</comment>
<keyword evidence="3" id="KW-1185">Reference proteome</keyword>
<organism evidence="2 3">
    <name type="scientific">Salvia divinorum</name>
    <name type="common">Maria pastora</name>
    <name type="synonym">Diviner's sage</name>
    <dbReference type="NCBI Taxonomy" id="28513"/>
    <lineage>
        <taxon>Eukaryota</taxon>
        <taxon>Viridiplantae</taxon>
        <taxon>Streptophyta</taxon>
        <taxon>Embryophyta</taxon>
        <taxon>Tracheophyta</taxon>
        <taxon>Spermatophyta</taxon>
        <taxon>Magnoliopsida</taxon>
        <taxon>eudicotyledons</taxon>
        <taxon>Gunneridae</taxon>
        <taxon>Pentapetalae</taxon>
        <taxon>asterids</taxon>
        <taxon>lamiids</taxon>
        <taxon>Lamiales</taxon>
        <taxon>Lamiaceae</taxon>
        <taxon>Nepetoideae</taxon>
        <taxon>Mentheae</taxon>
        <taxon>Salviinae</taxon>
        <taxon>Salvia</taxon>
        <taxon>Salvia subgen. Calosphace</taxon>
    </lineage>
</organism>
<evidence type="ECO:0000313" key="3">
    <source>
        <dbReference type="Proteomes" id="UP001567538"/>
    </source>
</evidence>
<dbReference type="AlphaFoldDB" id="A0ABD1HAX1"/>
<evidence type="ECO:0000256" key="1">
    <source>
        <dbReference type="SAM" id="MobiDB-lite"/>
    </source>
</evidence>
<proteinExistence type="predicted"/>
<accession>A0ABD1HAX1</accession>
<feature type="region of interest" description="Disordered" evidence="1">
    <location>
        <begin position="1"/>
        <end position="29"/>
    </location>
</feature>
<sequence>MNSSSKRGRGDKDAPTPTKEAKVDVTKAAEKEEGVEGCLAVKEAEAEAEVLRWSGVDEEMTWANCWLPFWEVQAPGDAYESLYGDVWDYDIWGFKNAHNFPLKYY</sequence>
<dbReference type="EMBL" id="JBEAFC010000006">
    <property type="protein sequence ID" value="KAL1553588.1"/>
    <property type="molecule type" value="Genomic_DNA"/>
</dbReference>
<gene>
    <name evidence="2" type="ORF">AAHA92_14245</name>
</gene>
<evidence type="ECO:0000313" key="2">
    <source>
        <dbReference type="EMBL" id="KAL1553588.1"/>
    </source>
</evidence>
<feature type="compositionally biased region" description="Basic and acidic residues" evidence="1">
    <location>
        <begin position="8"/>
        <end position="29"/>
    </location>
</feature>
<reference evidence="2 3" key="1">
    <citation type="submission" date="2024-06" db="EMBL/GenBank/DDBJ databases">
        <title>A chromosome level genome sequence of Diviner's sage (Salvia divinorum).</title>
        <authorList>
            <person name="Ford S.A."/>
            <person name="Ro D.-K."/>
            <person name="Ness R.W."/>
            <person name="Phillips M.A."/>
        </authorList>
    </citation>
    <scope>NUCLEOTIDE SEQUENCE [LARGE SCALE GENOMIC DNA]</scope>
    <source>
        <strain evidence="2">SAF-2024a</strain>
        <tissue evidence="2">Leaf</tissue>
    </source>
</reference>
<dbReference type="Proteomes" id="UP001567538">
    <property type="component" value="Unassembled WGS sequence"/>
</dbReference>